<comment type="similarity">
    <text evidence="1 5">Belongs to the D-isomer specific 2-hydroxyacid dehydrogenase family.</text>
</comment>
<sequence>MKILCVGDAMIRGEAFAEAAQKLGAAEIVAGDWETDWDSLQHRRLVVEQQGPGVESVPPIFLEHQDTEMALGLFCPFATELMDALPSLKVIGVARAGVENVDIEGATERGILVFHVTGRNAEAVSDYAVGLMLSEARNIARAHAAIAQGSWRKQFSNSDYVPELKGKTIGIVGFGHIGRLVARKFSGFDVRVLVYDPWVTGEVPDGVAVVDKETLFQESDFVTLHARLTNESRHLVSQHELDLMKSTSYLVNTARSGLIDTDALVTALQSGRIAGAALDVFDVEPIPQDHPLLQLDNVTLTTHIAGTTREALTRSPELLVQEIDNFFSGSTRVTLKNPEVLERPGVRDKAAEMIDALGRQAPAR</sequence>
<dbReference type="PROSITE" id="PS00065">
    <property type="entry name" value="D_2_HYDROXYACID_DH_1"/>
    <property type="match status" value="1"/>
</dbReference>
<dbReference type="InterPro" id="IPR006140">
    <property type="entry name" value="D-isomer_DH_NAD-bd"/>
</dbReference>
<dbReference type="InterPro" id="IPR029752">
    <property type="entry name" value="D-isomer_DH_CS1"/>
</dbReference>
<dbReference type="PATRIC" id="fig|471514.4.peg.1727"/>
<evidence type="ECO:0000313" key="8">
    <source>
        <dbReference type="EMBL" id="KPV40814.1"/>
    </source>
</evidence>
<evidence type="ECO:0000256" key="2">
    <source>
        <dbReference type="ARBA" id="ARBA00022605"/>
    </source>
</evidence>
<comment type="caution">
    <text evidence="8">The sequence shown here is derived from an EMBL/GenBank/DDBJ whole genome shotgun (WGS) entry which is preliminary data.</text>
</comment>
<dbReference type="EMBL" id="LJCO01000096">
    <property type="protein sequence ID" value="KPV40814.1"/>
    <property type="molecule type" value="Genomic_DNA"/>
</dbReference>
<evidence type="ECO:0000256" key="3">
    <source>
        <dbReference type="ARBA" id="ARBA00023002"/>
    </source>
</evidence>
<dbReference type="AlphaFoldDB" id="A0A0P9CD84"/>
<organism evidence="8 9">
    <name type="scientific">Alicyclobacillus ferrooxydans</name>
    <dbReference type="NCBI Taxonomy" id="471514"/>
    <lineage>
        <taxon>Bacteria</taxon>
        <taxon>Bacillati</taxon>
        <taxon>Bacillota</taxon>
        <taxon>Bacilli</taxon>
        <taxon>Bacillales</taxon>
        <taxon>Alicyclobacillaceae</taxon>
        <taxon>Alicyclobacillus</taxon>
    </lineage>
</organism>
<evidence type="ECO:0000259" key="6">
    <source>
        <dbReference type="Pfam" id="PF00389"/>
    </source>
</evidence>
<dbReference type="Gene3D" id="3.40.50.720">
    <property type="entry name" value="NAD(P)-binding Rossmann-like Domain"/>
    <property type="match status" value="2"/>
</dbReference>
<dbReference type="Pfam" id="PF02826">
    <property type="entry name" value="2-Hacid_dh_C"/>
    <property type="match status" value="1"/>
</dbReference>
<protein>
    <submittedName>
        <fullName evidence="8">3-phosphoglycerate dehydrogenase</fullName>
    </submittedName>
</protein>
<dbReference type="GO" id="GO:0016616">
    <property type="term" value="F:oxidoreductase activity, acting on the CH-OH group of donors, NAD or NADP as acceptor"/>
    <property type="evidence" value="ECO:0007669"/>
    <property type="project" value="InterPro"/>
</dbReference>
<feature type="domain" description="D-isomer specific 2-hydroxyacid dehydrogenase catalytic" evidence="6">
    <location>
        <begin position="78"/>
        <end position="331"/>
    </location>
</feature>
<dbReference type="OrthoDB" id="9805416at2"/>
<keyword evidence="2" id="KW-0028">Amino-acid biosynthesis</keyword>
<feature type="domain" description="D-isomer specific 2-hydroxyacid dehydrogenase NAD-binding" evidence="7">
    <location>
        <begin position="129"/>
        <end position="305"/>
    </location>
</feature>
<dbReference type="GO" id="GO:0008652">
    <property type="term" value="P:amino acid biosynthetic process"/>
    <property type="evidence" value="ECO:0007669"/>
    <property type="project" value="UniProtKB-KW"/>
</dbReference>
<evidence type="ECO:0000256" key="1">
    <source>
        <dbReference type="ARBA" id="ARBA00005854"/>
    </source>
</evidence>
<dbReference type="FunFam" id="3.40.50.720:FF:000203">
    <property type="entry name" value="D-3-phosphoglycerate dehydrogenase (SerA)"/>
    <property type="match status" value="1"/>
</dbReference>
<dbReference type="InterPro" id="IPR006139">
    <property type="entry name" value="D-isomer_2_OHA_DH_cat_dom"/>
</dbReference>
<dbReference type="CDD" id="cd12171">
    <property type="entry name" value="2-Hacid_dh_10"/>
    <property type="match status" value="1"/>
</dbReference>
<dbReference type="SUPFAM" id="SSF51735">
    <property type="entry name" value="NAD(P)-binding Rossmann-fold domains"/>
    <property type="match status" value="1"/>
</dbReference>
<evidence type="ECO:0000256" key="5">
    <source>
        <dbReference type="RuleBase" id="RU003719"/>
    </source>
</evidence>
<reference evidence="8 9" key="1">
    <citation type="submission" date="2015-09" db="EMBL/GenBank/DDBJ databases">
        <title>Draft genome sequence of Alicyclobacillus ferrooxydans DSM 22381.</title>
        <authorList>
            <person name="Hemp J."/>
        </authorList>
    </citation>
    <scope>NUCLEOTIDE SEQUENCE [LARGE SCALE GENOMIC DNA]</scope>
    <source>
        <strain evidence="8 9">TC-34</strain>
    </source>
</reference>
<dbReference type="Pfam" id="PF00389">
    <property type="entry name" value="2-Hacid_dh"/>
    <property type="match status" value="1"/>
</dbReference>
<evidence type="ECO:0000313" key="9">
    <source>
        <dbReference type="Proteomes" id="UP000050482"/>
    </source>
</evidence>
<dbReference type="PANTHER" id="PTHR42789">
    <property type="entry name" value="D-ISOMER SPECIFIC 2-HYDROXYACID DEHYDROGENASE FAMILY PROTEIN (AFU_ORTHOLOGUE AFUA_6G10090)"/>
    <property type="match status" value="1"/>
</dbReference>
<evidence type="ECO:0000259" key="7">
    <source>
        <dbReference type="Pfam" id="PF02826"/>
    </source>
</evidence>
<dbReference type="InterPro" id="IPR050857">
    <property type="entry name" value="D-2-hydroxyacid_DH"/>
</dbReference>
<name>A0A0P9CD84_9BACL</name>
<keyword evidence="9" id="KW-1185">Reference proteome</keyword>
<dbReference type="STRING" id="471514.AN477_21135"/>
<dbReference type="PANTHER" id="PTHR42789:SF1">
    <property type="entry name" value="D-ISOMER SPECIFIC 2-HYDROXYACID DEHYDROGENASE FAMILY PROTEIN (AFU_ORTHOLOGUE AFUA_6G10090)"/>
    <property type="match status" value="1"/>
</dbReference>
<dbReference type="RefSeq" id="WP_054971169.1">
    <property type="nucleotide sequence ID" value="NZ_LJCO01000096.1"/>
</dbReference>
<keyword evidence="4" id="KW-0520">NAD</keyword>
<keyword evidence="3 5" id="KW-0560">Oxidoreductase</keyword>
<proteinExistence type="inferred from homology"/>
<dbReference type="InterPro" id="IPR036291">
    <property type="entry name" value="NAD(P)-bd_dom_sf"/>
</dbReference>
<evidence type="ECO:0000256" key="4">
    <source>
        <dbReference type="ARBA" id="ARBA00023027"/>
    </source>
</evidence>
<dbReference type="SUPFAM" id="SSF52283">
    <property type="entry name" value="Formate/glycerate dehydrogenase catalytic domain-like"/>
    <property type="match status" value="1"/>
</dbReference>
<gene>
    <name evidence="8" type="ORF">AN477_21135</name>
</gene>
<accession>A0A0P9CD84</accession>
<dbReference type="GO" id="GO:0051287">
    <property type="term" value="F:NAD binding"/>
    <property type="evidence" value="ECO:0007669"/>
    <property type="project" value="InterPro"/>
</dbReference>
<dbReference type="Proteomes" id="UP000050482">
    <property type="component" value="Unassembled WGS sequence"/>
</dbReference>